<sequence length="165" mass="18554">MLRSVAAFNRLGKGLGAKLGQAAKRPICSVPQFPVARRTFSTAGAKEPMAHFLDDTEEKRLREITPFLRGVMADAFNSTLTIKKGEPTDAYYRDEFTLELDFLTLANRTFIDLDGKIDVESFIKSYVPNKNKSFEVSLNRDKESGLDIIKGNVKYCLGDKRLRAQ</sequence>
<accession>A0A3G5A5I4</accession>
<name>A0A3G5A5I4_9VIRU</name>
<reference evidence="1" key="1">
    <citation type="submission" date="2018-10" db="EMBL/GenBank/DDBJ databases">
        <title>Hidden diversity of soil giant viruses.</title>
        <authorList>
            <person name="Schulz F."/>
            <person name="Alteio L."/>
            <person name="Goudeau D."/>
            <person name="Ryan E.M."/>
            <person name="Malmstrom R.R."/>
            <person name="Blanchard J."/>
            <person name="Woyke T."/>
        </authorList>
    </citation>
    <scope>NUCLEOTIDE SEQUENCE</scope>
    <source>
        <strain evidence="1">HYV1</strain>
    </source>
</reference>
<protein>
    <submittedName>
        <fullName evidence="1">Uncharacterized protein</fullName>
    </submittedName>
</protein>
<proteinExistence type="predicted"/>
<organism evidence="1">
    <name type="scientific">Hyperionvirus sp</name>
    <dbReference type="NCBI Taxonomy" id="2487770"/>
    <lineage>
        <taxon>Viruses</taxon>
        <taxon>Varidnaviria</taxon>
        <taxon>Bamfordvirae</taxon>
        <taxon>Nucleocytoviricota</taxon>
        <taxon>Megaviricetes</taxon>
        <taxon>Imitervirales</taxon>
        <taxon>Mimiviridae</taxon>
        <taxon>Klosneuvirinae</taxon>
    </lineage>
</organism>
<gene>
    <name evidence="1" type="ORF">Hyperionvirus1_89</name>
</gene>
<evidence type="ECO:0000313" key="1">
    <source>
        <dbReference type="EMBL" id="AYV82510.1"/>
    </source>
</evidence>
<dbReference type="EMBL" id="MK072383">
    <property type="protein sequence ID" value="AYV82510.1"/>
    <property type="molecule type" value="Genomic_DNA"/>
</dbReference>